<feature type="short sequence motif" description="HXTX 1" evidence="2">
    <location>
        <begin position="38"/>
        <end position="41"/>
    </location>
</feature>
<accession>A0A0A7V286</accession>
<feature type="active site" description="Proton donor" evidence="2">
    <location>
        <position position="38"/>
    </location>
</feature>
<dbReference type="GO" id="GO:0008664">
    <property type="term" value="F:RNA 2',3'-cyclic 3'-phosphodiesterase activity"/>
    <property type="evidence" value="ECO:0007669"/>
    <property type="project" value="UniProtKB-EC"/>
</dbReference>
<dbReference type="KEGG" id="nbv:T478_0010"/>
<dbReference type="InterPro" id="IPR019510">
    <property type="entry name" value="AKAP7-like_phosphoesterase"/>
</dbReference>
<evidence type="ECO:0000256" key="2">
    <source>
        <dbReference type="HAMAP-Rule" id="MF_01940"/>
    </source>
</evidence>
<dbReference type="EMBL" id="LXWN01000002">
    <property type="protein sequence ID" value="PTL87291.1"/>
    <property type="molecule type" value="Genomic_DNA"/>
</dbReference>
<evidence type="ECO:0000313" key="6">
    <source>
        <dbReference type="Proteomes" id="UP000030944"/>
    </source>
</evidence>
<name>A0A0A7V286_9ARCH</name>
<comment type="function">
    <text evidence="2">Hydrolyzes RNA 2',3'-cyclic phosphodiester to an RNA 2'-phosphomonoester.</text>
</comment>
<feature type="short sequence motif" description="HXTX 2" evidence="2">
    <location>
        <begin position="123"/>
        <end position="126"/>
    </location>
</feature>
<reference evidence="5" key="2">
    <citation type="submission" date="2016-05" db="EMBL/GenBank/DDBJ databases">
        <authorList>
            <person name="Lavstsen T."/>
            <person name="Jespersen J.S."/>
        </authorList>
    </citation>
    <scope>NUCLEOTIDE SEQUENCE [LARGE SCALE GENOMIC DNA]</scope>
    <source>
        <strain evidence="5">U25</strain>
    </source>
</reference>
<gene>
    <name evidence="5" type="ORF">A7X95_05135</name>
    <name evidence="4" type="ORF">T478_0010</name>
</gene>
<keyword evidence="7" id="KW-1185">Reference proteome</keyword>
<comment type="catalytic activity">
    <reaction evidence="2">
        <text>a 3'-end 2',3'-cyclophospho-ribonucleotide-RNA + H2O = a 3'-end 2'-phospho-ribonucleotide-RNA + H(+)</text>
        <dbReference type="Rhea" id="RHEA:11828"/>
        <dbReference type="Rhea" id="RHEA-COMP:10464"/>
        <dbReference type="Rhea" id="RHEA-COMP:17353"/>
        <dbReference type="ChEBI" id="CHEBI:15377"/>
        <dbReference type="ChEBI" id="CHEBI:15378"/>
        <dbReference type="ChEBI" id="CHEBI:83064"/>
        <dbReference type="ChEBI" id="CHEBI:173113"/>
        <dbReference type="EC" id="3.1.4.58"/>
    </reaction>
</comment>
<dbReference type="InterPro" id="IPR004175">
    <property type="entry name" value="RNA_CPDase"/>
</dbReference>
<feature type="domain" description="A-kinase anchor protein 7-like phosphoesterase" evidence="3">
    <location>
        <begin position="4"/>
        <end position="160"/>
    </location>
</feature>
<dbReference type="STRING" id="1410606.T478_0010"/>
<dbReference type="PANTHER" id="PTHR35561:SF1">
    <property type="entry name" value="RNA 2',3'-CYCLIC PHOSPHODIESTERASE"/>
    <property type="match status" value="1"/>
</dbReference>
<dbReference type="GO" id="GO:0004113">
    <property type="term" value="F:2',3'-cyclic-nucleotide 3'-phosphodiesterase activity"/>
    <property type="evidence" value="ECO:0007669"/>
    <property type="project" value="InterPro"/>
</dbReference>
<keyword evidence="4" id="KW-0436">Ligase</keyword>
<evidence type="ECO:0000313" key="7">
    <source>
        <dbReference type="Proteomes" id="UP000241022"/>
    </source>
</evidence>
<evidence type="ECO:0000313" key="4">
    <source>
        <dbReference type="EMBL" id="AJA92306.1"/>
    </source>
</evidence>
<evidence type="ECO:0000313" key="5">
    <source>
        <dbReference type="EMBL" id="PTL87291.1"/>
    </source>
</evidence>
<dbReference type="Gene3D" id="3.90.1140.10">
    <property type="entry name" value="Cyclic phosphodiesterase"/>
    <property type="match status" value="1"/>
</dbReference>
<dbReference type="HAMAP" id="MF_01940">
    <property type="entry name" value="RNA_CPDase"/>
    <property type="match status" value="1"/>
</dbReference>
<comment type="similarity">
    <text evidence="2">Belongs to the 2H phosphoesterase superfamily. ThpR family.</text>
</comment>
<dbReference type="PANTHER" id="PTHR35561">
    <property type="entry name" value="RNA 2',3'-CYCLIC PHOSPHODIESTERASE"/>
    <property type="match status" value="1"/>
</dbReference>
<dbReference type="NCBIfam" id="TIGR02258">
    <property type="entry name" value="2_5_ligase"/>
    <property type="match status" value="1"/>
</dbReference>
<dbReference type="GO" id="GO:0016874">
    <property type="term" value="F:ligase activity"/>
    <property type="evidence" value="ECO:0007669"/>
    <property type="project" value="UniProtKB-KW"/>
</dbReference>
<evidence type="ECO:0000256" key="1">
    <source>
        <dbReference type="ARBA" id="ARBA00022801"/>
    </source>
</evidence>
<feature type="active site" description="Proton acceptor" evidence="2">
    <location>
        <position position="123"/>
    </location>
</feature>
<dbReference type="EC" id="3.1.4.58" evidence="2"/>
<dbReference type="EMBL" id="CP007026">
    <property type="protein sequence ID" value="AJA92306.1"/>
    <property type="molecule type" value="Genomic_DNA"/>
</dbReference>
<reference evidence="4 6" key="1">
    <citation type="journal article" date="2015" name="Proc. Natl. Acad. Sci. U.S.A.">
        <title>Genomic and proteomic characterization of "Candidatus Nitrosopelagicus brevis": An ammonia-oxidizing archaeon from the open ocean.</title>
        <authorList>
            <person name="Santoro A.E."/>
            <person name="Dupont C.L."/>
            <person name="Richter R.A."/>
            <person name="Craig M.T."/>
            <person name="Carini P."/>
            <person name="McIlvin M.R."/>
            <person name="Yang Y."/>
            <person name="Orsi W.D."/>
            <person name="Moran D.M."/>
            <person name="Saito M.A."/>
        </authorList>
    </citation>
    <scope>NUCLEOTIDE SEQUENCE [LARGE SCALE GENOMIC DNA]</scope>
    <source>
        <strain evidence="4">CN25</strain>
        <strain evidence="6">V2</strain>
    </source>
</reference>
<dbReference type="AlphaFoldDB" id="A0A0A7V286"/>
<dbReference type="InterPro" id="IPR009097">
    <property type="entry name" value="Cyclic_Pdiesterase"/>
</dbReference>
<sequence length="179" mass="20374">MRVFVAIEISKTQILENIKKFQENVKIDAKPTRTDQIHFTLQFLGEVDEILCEKIKKSLNEISFSEFEISLNGVGGFPNLKNPRVIWIGIEKNGAEKLISLAKEVEMKLISLGFEQDKKFKPHLTVFRVKKRIGDVSSIMKDFETTNFGAEMVSKIKLKKSVLSPKGPEYSDLLEVNAK</sequence>
<reference evidence="5 7" key="3">
    <citation type="submission" date="2018-04" db="EMBL/GenBank/DDBJ databases">
        <title>Transcriptomics of ammonia oxidizing archaea.</title>
        <authorList>
            <person name="Carini P."/>
        </authorList>
    </citation>
    <scope>NUCLEOTIDE SEQUENCE [LARGE SCALE GENOMIC DNA]</scope>
    <source>
        <strain evidence="5 7">U25</strain>
    </source>
</reference>
<dbReference type="GeneID" id="24815913"/>
<organism evidence="4 6">
    <name type="scientific">Candidatus Nitrosopelagicus brevis</name>
    <dbReference type="NCBI Taxonomy" id="1410606"/>
    <lineage>
        <taxon>Archaea</taxon>
        <taxon>Nitrososphaerota</taxon>
    </lineage>
</organism>
<dbReference type="OrthoDB" id="44091at2157"/>
<dbReference type="Pfam" id="PF10469">
    <property type="entry name" value="AKAP7_NLS"/>
    <property type="match status" value="1"/>
</dbReference>
<dbReference type="SUPFAM" id="SSF55144">
    <property type="entry name" value="LigT-like"/>
    <property type="match status" value="1"/>
</dbReference>
<dbReference type="Proteomes" id="UP000241022">
    <property type="component" value="Unassembled WGS sequence"/>
</dbReference>
<dbReference type="RefSeq" id="WP_048104266.1">
    <property type="nucleotide sequence ID" value="NZ_CP007026.1"/>
</dbReference>
<keyword evidence="1 2" id="KW-0378">Hydrolase</keyword>
<proteinExistence type="inferred from homology"/>
<dbReference type="HOGENOM" id="CLU_081251_3_4_2"/>
<dbReference type="Proteomes" id="UP000030944">
    <property type="component" value="Chromosome"/>
</dbReference>
<evidence type="ECO:0000259" key="3">
    <source>
        <dbReference type="Pfam" id="PF10469"/>
    </source>
</evidence>
<protein>
    <recommendedName>
        <fullName evidence="2">RNA 2',3'-cyclic phosphodiesterase</fullName>
        <shortName evidence="2">RNA 2',3'-CPDase</shortName>
        <ecNumber evidence="2">3.1.4.58</ecNumber>
    </recommendedName>
</protein>